<dbReference type="PROSITE" id="PS50055">
    <property type="entry name" value="TYR_PHOSPHATASE_PTP"/>
    <property type="match status" value="1"/>
</dbReference>
<name>A0AAD5KLS1_9CRUS</name>
<keyword evidence="11" id="KW-1185">Reference proteome</keyword>
<dbReference type="GO" id="GO:0004725">
    <property type="term" value="F:protein tyrosine phosphatase activity"/>
    <property type="evidence" value="ECO:0007669"/>
    <property type="project" value="UniProtKB-EC"/>
</dbReference>
<dbReference type="GO" id="GO:0008045">
    <property type="term" value="P:motor neuron axon guidance"/>
    <property type="evidence" value="ECO:0007669"/>
    <property type="project" value="TreeGrafter"/>
</dbReference>
<dbReference type="CDD" id="cd00047">
    <property type="entry name" value="PTPc"/>
    <property type="match status" value="1"/>
</dbReference>
<evidence type="ECO:0000256" key="2">
    <source>
        <dbReference type="ARBA" id="ARBA00013064"/>
    </source>
</evidence>
<dbReference type="InterPro" id="IPR029021">
    <property type="entry name" value="Prot-tyrosine_phosphatase-like"/>
</dbReference>
<dbReference type="SUPFAM" id="SSF49265">
    <property type="entry name" value="Fibronectin type III"/>
    <property type="match status" value="1"/>
</dbReference>
<dbReference type="SMART" id="SM00404">
    <property type="entry name" value="PTPc_motif"/>
    <property type="match status" value="1"/>
</dbReference>
<keyword evidence="4" id="KW-0904">Protein phosphatase</keyword>
<evidence type="ECO:0000259" key="8">
    <source>
        <dbReference type="PROSITE" id="PS50055"/>
    </source>
</evidence>
<evidence type="ECO:0000256" key="7">
    <source>
        <dbReference type="SAM" id="SignalP"/>
    </source>
</evidence>
<feature type="transmembrane region" description="Helical" evidence="6">
    <location>
        <begin position="669"/>
        <end position="690"/>
    </location>
</feature>
<keyword evidence="7" id="KW-0732">Signal</keyword>
<evidence type="ECO:0000256" key="6">
    <source>
        <dbReference type="SAM" id="Phobius"/>
    </source>
</evidence>
<dbReference type="InterPro" id="IPR000387">
    <property type="entry name" value="Tyr_Pase_dom"/>
</dbReference>
<dbReference type="Pfam" id="PF00102">
    <property type="entry name" value="Y_phosphatase"/>
    <property type="match status" value="1"/>
</dbReference>
<sequence>MTILRLHYLLDTLIIATLISYNCVLSTDGGSQGTEGRGLQSNLEIPVSTSFESQILNTFKIKNFSATVTTTRHILLGWNLVLDNKASKKPNPKPNPRRVLQIYRVRSSGTENYEENKVVMNQRCNVDDNLSRKTATCEYSYFPMENCTNYMFILAKQHTANVTTVSIVENSATLEVTHDENYPVLLTWKIDCSAANYMNPVSVSFSTDAEYNFSVDATCNSTETFCELRLAKAQISHCIPHVIHVNKEKATLDVETYYAHAVHNLSVKVENEEIQLEWNEPICPLSPSPHASAFYTLIVYETNTQQNAYHSLIPSGCITGIRRRRLLTFNKNSSNGCPGLAAAFQFQSALKSCINYTINLIHPGKRSSTSLKSFGSLPFMLQSLKSKEEIQNLEIVDTSSNGFQLKWDIPVRCQNVKNVIIPITINNQMPISLSLSDTNTTCNDRTCVVNWEHRSNIVPCTNYSVQVGKDRARIITLPPGIPVVNAPRNSSFSGSVVEWRVPVDCRLFLSAPEGWSYLISPAETNCTEKSCRMVWWFQKKLEPCASRNVTLGLLHVTVNALPDVPDGVATDVSIRPEKQGNSDQRGTAVITWNRPLCQNSKILGWQILIRRVRSNTEVMKNISNLATRFEFEVKPCETYYIIIRTQYEDGSDRYSTRERTFEANCPNKFLVPITAIVILLLVAIIIAFVFRRIRRREEIKNPTEVNKTVSTTESRNRVASLSRSRLPSFNFNRISSNSRHSSIGNADDDLSTLPQMTKRPLLVRDLCSFDAGQARMEFFLINKLTEIEAKKLARTIAARPENKIKNRFLNTHPYDFNRVVLSHSEEHQNDSYINASFIPGFNETKNEYIAAQGPKENTVVDFWRMIWEQKVKLVAMVTSLDECGKKKCEKYWPDQGESVVYGDLKLELVTESVNSFYTTRNILITKSPDLLQEIQQFHFTAWPDFEIPEQPEQLIRFIEIVRREARQLNSPSPIVVHCSAGVGRTGTFIALDYLIQQVLITDVVDVPRTVRHLRRFRTSMVQSEAQYVFLYTCMAHYVKTRLSSNGGQS</sequence>
<dbReference type="PANTHER" id="PTHR19134">
    <property type="entry name" value="RECEPTOR-TYPE TYROSINE-PROTEIN PHOSPHATASE"/>
    <property type="match status" value="1"/>
</dbReference>
<dbReference type="SUPFAM" id="SSF52799">
    <property type="entry name" value="(Phosphotyrosine protein) phosphatases II"/>
    <property type="match status" value="1"/>
</dbReference>
<evidence type="ECO:0000256" key="4">
    <source>
        <dbReference type="ARBA" id="ARBA00022912"/>
    </source>
</evidence>
<dbReference type="EMBL" id="WJBH02000007">
    <property type="protein sequence ID" value="KAI9555381.1"/>
    <property type="molecule type" value="Genomic_DNA"/>
</dbReference>
<evidence type="ECO:0000313" key="10">
    <source>
        <dbReference type="EMBL" id="KAI9555381.1"/>
    </source>
</evidence>
<keyword evidence="6" id="KW-0812">Transmembrane</keyword>
<dbReference type="PROSITE" id="PS00383">
    <property type="entry name" value="TYR_PHOSPHATASE_1"/>
    <property type="match status" value="1"/>
</dbReference>
<feature type="signal peptide" evidence="7">
    <location>
        <begin position="1"/>
        <end position="26"/>
    </location>
</feature>
<dbReference type="AlphaFoldDB" id="A0AAD5KLS1"/>
<keyword evidence="6" id="KW-0472">Membrane</keyword>
<dbReference type="FunFam" id="3.90.190.10:FF:000102">
    <property type="entry name" value="Receptor-type tyrosine-protein phosphatase"/>
    <property type="match status" value="1"/>
</dbReference>
<feature type="domain" description="Tyrosine specific protein phosphatases" evidence="9">
    <location>
        <begin position="955"/>
        <end position="1028"/>
    </location>
</feature>
<dbReference type="Gene3D" id="3.90.190.10">
    <property type="entry name" value="Protein tyrosine phosphatase superfamily"/>
    <property type="match status" value="1"/>
</dbReference>
<dbReference type="SMART" id="SM00194">
    <property type="entry name" value="PTPc"/>
    <property type="match status" value="1"/>
</dbReference>
<comment type="similarity">
    <text evidence="1">Belongs to the protein-tyrosine phosphatase family.</text>
</comment>
<comment type="catalytic activity">
    <reaction evidence="5">
        <text>O-phospho-L-tyrosyl-[protein] + H2O = L-tyrosyl-[protein] + phosphate</text>
        <dbReference type="Rhea" id="RHEA:10684"/>
        <dbReference type="Rhea" id="RHEA-COMP:10136"/>
        <dbReference type="Rhea" id="RHEA-COMP:20101"/>
        <dbReference type="ChEBI" id="CHEBI:15377"/>
        <dbReference type="ChEBI" id="CHEBI:43474"/>
        <dbReference type="ChEBI" id="CHEBI:46858"/>
        <dbReference type="ChEBI" id="CHEBI:61978"/>
        <dbReference type="EC" id="3.1.3.48"/>
    </reaction>
</comment>
<dbReference type="InterPro" id="IPR050348">
    <property type="entry name" value="Protein-Tyr_Phosphatase"/>
</dbReference>
<evidence type="ECO:0000256" key="3">
    <source>
        <dbReference type="ARBA" id="ARBA00022801"/>
    </source>
</evidence>
<feature type="chain" id="PRO_5042198250" description="protein-tyrosine-phosphatase" evidence="7">
    <location>
        <begin position="27"/>
        <end position="1049"/>
    </location>
</feature>
<evidence type="ECO:0000256" key="5">
    <source>
        <dbReference type="ARBA" id="ARBA00051722"/>
    </source>
</evidence>
<comment type="caution">
    <text evidence="10">The sequence shown here is derived from an EMBL/GenBank/DDBJ whole genome shotgun (WGS) entry which is preliminary data.</text>
</comment>
<dbReference type="InterPro" id="IPR000242">
    <property type="entry name" value="PTP_cat"/>
</dbReference>
<dbReference type="InterPro" id="IPR016130">
    <property type="entry name" value="Tyr_Pase_AS"/>
</dbReference>
<dbReference type="InterPro" id="IPR013783">
    <property type="entry name" value="Ig-like_fold"/>
</dbReference>
<proteinExistence type="inferred from homology"/>
<dbReference type="InterPro" id="IPR003595">
    <property type="entry name" value="Tyr_Pase_cat"/>
</dbReference>
<dbReference type="PRINTS" id="PR00700">
    <property type="entry name" value="PRTYPHPHTASE"/>
</dbReference>
<dbReference type="PANTHER" id="PTHR19134:SF562">
    <property type="entry name" value="PROTEIN-TYROSINE-PHOSPHATASE"/>
    <property type="match status" value="1"/>
</dbReference>
<dbReference type="Gene3D" id="2.60.40.10">
    <property type="entry name" value="Immunoglobulins"/>
    <property type="match status" value="1"/>
</dbReference>
<keyword evidence="6" id="KW-1133">Transmembrane helix</keyword>
<accession>A0AAD5KLS1</accession>
<reference evidence="10 11" key="1">
    <citation type="submission" date="2022-05" db="EMBL/GenBank/DDBJ databases">
        <title>A multi-omics perspective on studying reproductive biology in Daphnia sinensis.</title>
        <authorList>
            <person name="Jia J."/>
        </authorList>
    </citation>
    <scope>NUCLEOTIDE SEQUENCE [LARGE SCALE GENOMIC DNA]</scope>
    <source>
        <strain evidence="10 11">WSL</strain>
    </source>
</reference>
<protein>
    <recommendedName>
        <fullName evidence="2">protein-tyrosine-phosphatase</fullName>
        <ecNumber evidence="2">3.1.3.48</ecNumber>
    </recommendedName>
</protein>
<evidence type="ECO:0000259" key="9">
    <source>
        <dbReference type="PROSITE" id="PS50056"/>
    </source>
</evidence>
<dbReference type="InterPro" id="IPR036116">
    <property type="entry name" value="FN3_sf"/>
</dbReference>
<evidence type="ECO:0000313" key="11">
    <source>
        <dbReference type="Proteomes" id="UP000820818"/>
    </source>
</evidence>
<organism evidence="10 11">
    <name type="scientific">Daphnia sinensis</name>
    <dbReference type="NCBI Taxonomy" id="1820382"/>
    <lineage>
        <taxon>Eukaryota</taxon>
        <taxon>Metazoa</taxon>
        <taxon>Ecdysozoa</taxon>
        <taxon>Arthropoda</taxon>
        <taxon>Crustacea</taxon>
        <taxon>Branchiopoda</taxon>
        <taxon>Diplostraca</taxon>
        <taxon>Cladocera</taxon>
        <taxon>Anomopoda</taxon>
        <taxon>Daphniidae</taxon>
        <taxon>Daphnia</taxon>
        <taxon>Daphnia similis group</taxon>
    </lineage>
</organism>
<dbReference type="EC" id="3.1.3.48" evidence="2"/>
<dbReference type="Proteomes" id="UP000820818">
    <property type="component" value="Linkage Group LG7"/>
</dbReference>
<evidence type="ECO:0000256" key="1">
    <source>
        <dbReference type="ARBA" id="ARBA00009580"/>
    </source>
</evidence>
<gene>
    <name evidence="10" type="ORF">GHT06_017896</name>
</gene>
<dbReference type="PROSITE" id="PS50056">
    <property type="entry name" value="TYR_PHOSPHATASE_2"/>
    <property type="match status" value="1"/>
</dbReference>
<feature type="domain" description="Tyrosine-protein phosphatase" evidence="8">
    <location>
        <begin position="774"/>
        <end position="1037"/>
    </location>
</feature>
<keyword evidence="3" id="KW-0378">Hydrolase</keyword>